<evidence type="ECO:0000259" key="2">
    <source>
        <dbReference type="PROSITE" id="PS50076"/>
    </source>
</evidence>
<protein>
    <recommendedName>
        <fullName evidence="2">J domain-containing protein</fullName>
    </recommendedName>
</protein>
<feature type="region of interest" description="Disordered" evidence="1">
    <location>
        <begin position="322"/>
        <end position="390"/>
    </location>
</feature>
<dbReference type="PANTHER" id="PTHR45295:SF1">
    <property type="entry name" value="CHAPERONE PROTEIN DNAJ C76, CHLOROPLASTIC"/>
    <property type="match status" value="1"/>
</dbReference>
<accession>A0A3P6F187</accession>
<feature type="compositionally biased region" description="Low complexity" evidence="1">
    <location>
        <begin position="360"/>
        <end position="373"/>
    </location>
</feature>
<dbReference type="SMART" id="SM00271">
    <property type="entry name" value="DnaJ"/>
    <property type="match status" value="1"/>
</dbReference>
<dbReference type="CDD" id="cd06257">
    <property type="entry name" value="DnaJ"/>
    <property type="match status" value="1"/>
</dbReference>
<dbReference type="Pfam" id="PF00226">
    <property type="entry name" value="DnaJ"/>
    <property type="match status" value="1"/>
</dbReference>
<dbReference type="SUPFAM" id="SSF54862">
    <property type="entry name" value="4Fe-4S ferredoxins"/>
    <property type="match status" value="1"/>
</dbReference>
<feature type="domain" description="J" evidence="2">
    <location>
        <begin position="52"/>
        <end position="115"/>
    </location>
</feature>
<dbReference type="FunFam" id="3.30.70.20:FF:000039">
    <property type="entry name" value="Chaperone protein DnaJ"/>
    <property type="match status" value="1"/>
</dbReference>
<dbReference type="InterPro" id="IPR001623">
    <property type="entry name" value="DnaJ_domain"/>
</dbReference>
<reference evidence="3" key="1">
    <citation type="submission" date="2018-11" db="EMBL/GenBank/DDBJ databases">
        <authorList>
            <consortium name="Genoscope - CEA"/>
            <person name="William W."/>
        </authorList>
    </citation>
    <scope>NUCLEOTIDE SEQUENCE</scope>
</reference>
<dbReference type="Pfam" id="PF13370">
    <property type="entry name" value="Fer4_13"/>
    <property type="match status" value="1"/>
</dbReference>
<evidence type="ECO:0000313" key="3">
    <source>
        <dbReference type="EMBL" id="VDD39395.1"/>
    </source>
</evidence>
<dbReference type="Gene3D" id="1.10.287.110">
    <property type="entry name" value="DnaJ domain"/>
    <property type="match status" value="1"/>
</dbReference>
<dbReference type="FunFam" id="1.10.287.110:FF:000162">
    <property type="entry name" value="Chaperone protein dnaJ C76, chloroplastic"/>
    <property type="match status" value="1"/>
</dbReference>
<evidence type="ECO:0000256" key="1">
    <source>
        <dbReference type="SAM" id="MobiDB-lite"/>
    </source>
</evidence>
<dbReference type="Gene3D" id="3.30.70.20">
    <property type="match status" value="1"/>
</dbReference>
<proteinExistence type="predicted"/>
<dbReference type="EMBL" id="LR031876">
    <property type="protein sequence ID" value="VDD39395.1"/>
    <property type="molecule type" value="Genomic_DNA"/>
</dbReference>
<dbReference type="SUPFAM" id="SSF46565">
    <property type="entry name" value="Chaperone J-domain"/>
    <property type="match status" value="1"/>
</dbReference>
<sequence length="475" mass="52988">MTPTILTPTTLPSSTITWPCTTTPQKLTTIRTPLKLKCRATSSSSSSITDFDLYDLLGIDRGSDKSQIKTAYRNLQKRCHPDIAGVPGHDMAIILNEAYKLLSDPISRQAYDKEQAKLEELRGYTGKPVYSVWCGPETEQRAVFVDEVKCVGCLKCALCAERTFAIETAHGRARVVAQWADPESKIKEAIEACPIDCISMVERSDLAPLEFLMSKQPRGNVRIGVGNTVGERVSNVFVDVKKFQQRYAEAMSKTTRDSSQQESDLQREVRMSPVEAIRSISNWLYWRSSPYSKPLSPDSNMSLTFTKRKKAADPDIKKLQDAVAAMKQAEQSGETKERRQRPASMVGEDYWTPSNLALPSSGNTTSKTTSTPRVSHKNTPSEENVTSRREFRRQKNFKIHKFPIGTATVAVFLVQFQASYTASELSDHIGGSLALSIVNSPWQQILLAGVTWYFIGAMLLQLVEAIQSKQEDKEA</sequence>
<dbReference type="PROSITE" id="PS50076">
    <property type="entry name" value="DNAJ_2"/>
    <property type="match status" value="1"/>
</dbReference>
<gene>
    <name evidence="3" type="ORF">BOLC7T44955H</name>
</gene>
<organism evidence="3">
    <name type="scientific">Brassica oleracea</name>
    <name type="common">Wild cabbage</name>
    <dbReference type="NCBI Taxonomy" id="3712"/>
    <lineage>
        <taxon>Eukaryota</taxon>
        <taxon>Viridiplantae</taxon>
        <taxon>Streptophyta</taxon>
        <taxon>Embryophyta</taxon>
        <taxon>Tracheophyta</taxon>
        <taxon>Spermatophyta</taxon>
        <taxon>Magnoliopsida</taxon>
        <taxon>eudicotyledons</taxon>
        <taxon>Gunneridae</taxon>
        <taxon>Pentapetalae</taxon>
        <taxon>rosids</taxon>
        <taxon>malvids</taxon>
        <taxon>Brassicales</taxon>
        <taxon>Brassicaceae</taxon>
        <taxon>Brassiceae</taxon>
        <taxon>Brassica</taxon>
    </lineage>
</organism>
<dbReference type="PANTHER" id="PTHR45295">
    <property type="entry name" value="CHAPERONE PROTEIN DNAJ C76, CHLOROPLASTIC"/>
    <property type="match status" value="1"/>
</dbReference>
<name>A0A3P6F187_BRAOL</name>
<dbReference type="AlphaFoldDB" id="A0A3P6F187"/>
<dbReference type="InterPro" id="IPR036869">
    <property type="entry name" value="J_dom_sf"/>
</dbReference>